<dbReference type="RefSeq" id="WP_118890413.1">
    <property type="nucleotide sequence ID" value="NZ_PHUT01000003.1"/>
</dbReference>
<organism evidence="2 3">
    <name type="scientific">Oceanobacillus profundus</name>
    <dbReference type="NCBI Taxonomy" id="372463"/>
    <lineage>
        <taxon>Bacteria</taxon>
        <taxon>Bacillati</taxon>
        <taxon>Bacillota</taxon>
        <taxon>Bacilli</taxon>
        <taxon>Bacillales</taxon>
        <taxon>Bacillaceae</taxon>
        <taxon>Oceanobacillus</taxon>
    </lineage>
</organism>
<dbReference type="PANTHER" id="PTHR43792:SF5">
    <property type="entry name" value="RIBOSOMAL-PROTEIN-SERINE ACETYLTRANSFERASE"/>
    <property type="match status" value="1"/>
</dbReference>
<dbReference type="OrthoDB" id="9785602at2"/>
<keyword evidence="3" id="KW-1185">Reference proteome</keyword>
<sequence>MNITTERLIIRKFTYDDWRCIHKYTSDINVMKYMPEGVFSEEDSKEFVIKNSSEKAKNFPVLLKKDQILIGHIVFHKYFGDHTYEIGWVFNPKYYNKGYASEAAHSILKYGFETMKLHRIIATCQPENISSYRVMEKIGMRREGFFKKCIPQGNEWWDEYYYAILDEEWKF</sequence>
<name>A0A417YAA5_9BACI</name>
<dbReference type="Proteomes" id="UP000285456">
    <property type="component" value="Unassembled WGS sequence"/>
</dbReference>
<evidence type="ECO:0000259" key="1">
    <source>
        <dbReference type="PROSITE" id="PS51186"/>
    </source>
</evidence>
<dbReference type="InterPro" id="IPR000182">
    <property type="entry name" value="GNAT_dom"/>
</dbReference>
<dbReference type="Gene3D" id="3.40.630.30">
    <property type="match status" value="1"/>
</dbReference>
<dbReference type="Pfam" id="PF13302">
    <property type="entry name" value="Acetyltransf_3"/>
    <property type="match status" value="1"/>
</dbReference>
<keyword evidence="2" id="KW-0808">Transferase</keyword>
<evidence type="ECO:0000313" key="3">
    <source>
        <dbReference type="Proteomes" id="UP000285456"/>
    </source>
</evidence>
<gene>
    <name evidence="2" type="ORF">D1B32_21935</name>
</gene>
<dbReference type="InterPro" id="IPR051531">
    <property type="entry name" value="N-acetyltransferase"/>
</dbReference>
<dbReference type="InterPro" id="IPR016181">
    <property type="entry name" value="Acyl_CoA_acyltransferase"/>
</dbReference>
<accession>A0A417YAA5</accession>
<dbReference type="PROSITE" id="PS51186">
    <property type="entry name" value="GNAT"/>
    <property type="match status" value="1"/>
</dbReference>
<dbReference type="PANTHER" id="PTHR43792">
    <property type="entry name" value="GNAT FAMILY, PUTATIVE (AFU_ORTHOLOGUE AFUA_3G00765)-RELATED-RELATED"/>
    <property type="match status" value="1"/>
</dbReference>
<feature type="domain" description="N-acetyltransferase" evidence="1">
    <location>
        <begin position="8"/>
        <end position="167"/>
    </location>
</feature>
<reference evidence="2 3" key="1">
    <citation type="journal article" date="2007" name="Int. J. Syst. Evol. Microbiol.">
        <title>Oceanobacillus profundus sp. nov., isolated from a deep-sea sediment core.</title>
        <authorList>
            <person name="Kim Y.G."/>
            <person name="Choi D.H."/>
            <person name="Hyun S."/>
            <person name="Cho B.C."/>
        </authorList>
    </citation>
    <scope>NUCLEOTIDE SEQUENCE [LARGE SCALE GENOMIC DNA]</scope>
    <source>
        <strain evidence="2 3">DSM 18246</strain>
    </source>
</reference>
<dbReference type="SUPFAM" id="SSF55729">
    <property type="entry name" value="Acyl-CoA N-acyltransferases (Nat)"/>
    <property type="match status" value="1"/>
</dbReference>
<dbReference type="AlphaFoldDB" id="A0A417YAA5"/>
<dbReference type="EMBL" id="QWEH01000025">
    <property type="protein sequence ID" value="RHW29446.1"/>
    <property type="molecule type" value="Genomic_DNA"/>
</dbReference>
<dbReference type="GO" id="GO:0016747">
    <property type="term" value="F:acyltransferase activity, transferring groups other than amino-acyl groups"/>
    <property type="evidence" value="ECO:0007669"/>
    <property type="project" value="InterPro"/>
</dbReference>
<comment type="caution">
    <text evidence="2">The sequence shown here is derived from an EMBL/GenBank/DDBJ whole genome shotgun (WGS) entry which is preliminary data.</text>
</comment>
<proteinExistence type="predicted"/>
<evidence type="ECO:0000313" key="2">
    <source>
        <dbReference type="EMBL" id="RHW29446.1"/>
    </source>
</evidence>
<protein>
    <submittedName>
        <fullName evidence="2">N-acetyltransferase</fullName>
    </submittedName>
</protein>